<organism evidence="3 4">
    <name type="scientific">Aerococcus christensenii</name>
    <dbReference type="NCBI Taxonomy" id="87541"/>
    <lineage>
        <taxon>Bacteria</taxon>
        <taxon>Bacillati</taxon>
        <taxon>Bacillota</taxon>
        <taxon>Bacilli</taxon>
        <taxon>Lactobacillales</taxon>
        <taxon>Aerococcaceae</taxon>
        <taxon>Aerococcus</taxon>
    </lineage>
</organism>
<keyword evidence="1" id="KW-0233">DNA recombination</keyword>
<evidence type="ECO:0000259" key="2">
    <source>
        <dbReference type="PROSITE" id="PS51898"/>
    </source>
</evidence>
<dbReference type="GO" id="GO:0015074">
    <property type="term" value="P:DNA integration"/>
    <property type="evidence" value="ECO:0007669"/>
    <property type="project" value="InterPro"/>
</dbReference>
<proteinExistence type="predicted"/>
<dbReference type="InterPro" id="IPR013762">
    <property type="entry name" value="Integrase-like_cat_sf"/>
</dbReference>
<dbReference type="InterPro" id="IPR050090">
    <property type="entry name" value="Tyrosine_recombinase_XerCD"/>
</dbReference>
<comment type="caution">
    <text evidence="3">The sequence shown here is derived from an EMBL/GenBank/DDBJ whole genome shotgun (WGS) entry which is preliminary data.</text>
</comment>
<dbReference type="GO" id="GO:0006310">
    <property type="term" value="P:DNA recombination"/>
    <property type="evidence" value="ECO:0007669"/>
    <property type="project" value="UniProtKB-KW"/>
</dbReference>
<dbReference type="SUPFAM" id="SSF56349">
    <property type="entry name" value="DNA breaking-rejoining enzymes"/>
    <property type="match status" value="1"/>
</dbReference>
<evidence type="ECO:0000313" key="4">
    <source>
        <dbReference type="Proteomes" id="UP000234775"/>
    </source>
</evidence>
<feature type="domain" description="Tyr recombinase" evidence="2">
    <location>
        <begin position="1"/>
        <end position="193"/>
    </location>
</feature>
<evidence type="ECO:0000256" key="1">
    <source>
        <dbReference type="ARBA" id="ARBA00023172"/>
    </source>
</evidence>
<gene>
    <name evidence="3" type="ORF">CYJ27_07155</name>
</gene>
<dbReference type="Pfam" id="PF00589">
    <property type="entry name" value="Phage_integrase"/>
    <property type="match status" value="1"/>
</dbReference>
<keyword evidence="4" id="KW-1185">Reference proteome</keyword>
<dbReference type="AlphaFoldDB" id="A0A2I1K664"/>
<name>A0A2I1K664_9LACT</name>
<dbReference type="EMBL" id="PKGZ01000006">
    <property type="protein sequence ID" value="PKY91025.1"/>
    <property type="molecule type" value="Genomic_DNA"/>
</dbReference>
<dbReference type="CDD" id="cd01189">
    <property type="entry name" value="INT_ICEBs1_C_like"/>
    <property type="match status" value="1"/>
</dbReference>
<protein>
    <recommendedName>
        <fullName evidence="2">Tyr recombinase domain-containing protein</fullName>
    </recommendedName>
</protein>
<dbReference type="Proteomes" id="UP000234775">
    <property type="component" value="Unassembled WGS sequence"/>
</dbReference>
<dbReference type="GO" id="GO:0003677">
    <property type="term" value="F:DNA binding"/>
    <property type="evidence" value="ECO:0007669"/>
    <property type="project" value="InterPro"/>
</dbReference>
<dbReference type="PANTHER" id="PTHR30349:SF64">
    <property type="entry name" value="PROPHAGE INTEGRASE INTD-RELATED"/>
    <property type="match status" value="1"/>
</dbReference>
<sequence>MSLYSNKKKAGPLRWFAFFRLLAFTGIRKGEALALTWEDIDFSKKTINITKTVSVDEFGFAVINPPKTRNGIRLLPADNETMDILMRWKTEQEKDISGLKEETNINKWLVFSQITKNRPLNASAPRNFFASFCKKYNLRFIKIHGFRHTHCTLFFEAGVPLPDVRDRLGHGSISITVDIYNHITRNKQQKTLDSFVSYFSNK</sequence>
<dbReference type="RefSeq" id="WP_101660704.1">
    <property type="nucleotide sequence ID" value="NZ_PKGZ01000006.1"/>
</dbReference>
<dbReference type="PROSITE" id="PS51898">
    <property type="entry name" value="TYR_RECOMBINASE"/>
    <property type="match status" value="1"/>
</dbReference>
<evidence type="ECO:0000313" key="3">
    <source>
        <dbReference type="EMBL" id="PKY91025.1"/>
    </source>
</evidence>
<dbReference type="PANTHER" id="PTHR30349">
    <property type="entry name" value="PHAGE INTEGRASE-RELATED"/>
    <property type="match status" value="1"/>
</dbReference>
<dbReference type="Gene3D" id="1.10.443.10">
    <property type="entry name" value="Intergrase catalytic core"/>
    <property type="match status" value="1"/>
</dbReference>
<dbReference type="InterPro" id="IPR002104">
    <property type="entry name" value="Integrase_catalytic"/>
</dbReference>
<reference evidence="3 4" key="1">
    <citation type="submission" date="2017-12" db="EMBL/GenBank/DDBJ databases">
        <title>Phylogenetic diversity of female urinary microbiome.</title>
        <authorList>
            <person name="Thomas-White K."/>
            <person name="Wolfe A.J."/>
        </authorList>
    </citation>
    <scope>NUCLEOTIDE SEQUENCE [LARGE SCALE GENOMIC DNA]</scope>
    <source>
        <strain evidence="3 4">UMB0844</strain>
    </source>
</reference>
<dbReference type="InterPro" id="IPR011010">
    <property type="entry name" value="DNA_brk_join_enz"/>
</dbReference>
<accession>A0A2I1K664</accession>